<sequence>MPGMTSESGGGELVPFTTKEKAPVLYPLSYGLKSPVHRLSISWGCGNNLRVTVLTNPELRDDDGEAGGKVVNVSLNGEDGEISDAQRRRIAYGSVSPFALLQSRRNSISSLSKMDMSPSLYHQTAWWEYVMEYSKDIKSLLSNTISSPSPLIEDPKSVIKDAEEPTSLKAAWELMELFYADKTCLSWLPERLVDWLSDYDILLSSSHPTVYSKLQDFQKELVGLQVIEDDPRYWEVMSSALSVGWLEIVVKLLHLHGSYQLDQLGNRETENGLVEAVAVLVSKMPRMRPNLEDGKFGECFAAKPDFMKVC</sequence>
<comment type="similarity">
    <text evidence="2 9">Belongs to the nucleoporin Nup85 family.</text>
</comment>
<dbReference type="InterPro" id="IPR011502">
    <property type="entry name" value="Nucleoporin_Nup85"/>
</dbReference>
<comment type="subcellular location">
    <subcellularLocation>
        <location evidence="1 9">Nucleus</location>
        <location evidence="1 9">Nuclear pore complex</location>
    </subcellularLocation>
</comment>
<keyword evidence="5 9" id="KW-0653">Protein transport</keyword>
<dbReference type="Proteomes" id="UP000694864">
    <property type="component" value="Chromosome 10"/>
</dbReference>
<proteinExistence type="inferred from homology"/>
<evidence type="ECO:0000313" key="10">
    <source>
        <dbReference type="Proteomes" id="UP000694864"/>
    </source>
</evidence>
<name>A0ABM0U5U0_CAMSA</name>
<gene>
    <name evidence="11" type="primary">LOC104720005</name>
</gene>
<keyword evidence="8 9" id="KW-0539">Nucleus</keyword>
<evidence type="ECO:0000313" key="11">
    <source>
        <dbReference type="RefSeq" id="XP_010436282.1"/>
    </source>
</evidence>
<keyword evidence="7 9" id="KW-0906">Nuclear pore complex</keyword>
<keyword evidence="3 9" id="KW-0813">Transport</keyword>
<protein>
    <recommendedName>
        <fullName evidence="9">Nuclear pore complex protein Nup85</fullName>
    </recommendedName>
</protein>
<dbReference type="Pfam" id="PF07575">
    <property type="entry name" value="Nucleopor_Nup85"/>
    <property type="match status" value="1"/>
</dbReference>
<evidence type="ECO:0000256" key="9">
    <source>
        <dbReference type="RuleBase" id="RU365073"/>
    </source>
</evidence>
<reference evidence="11" key="2">
    <citation type="submission" date="2025-08" db="UniProtKB">
        <authorList>
            <consortium name="RefSeq"/>
        </authorList>
    </citation>
    <scope>IDENTIFICATION</scope>
    <source>
        <tissue evidence="11">Leaf</tissue>
    </source>
</reference>
<keyword evidence="9" id="KW-0472">Membrane</keyword>
<evidence type="ECO:0000256" key="3">
    <source>
        <dbReference type="ARBA" id="ARBA00022448"/>
    </source>
</evidence>
<keyword evidence="4 9" id="KW-0509">mRNA transport</keyword>
<accession>A0ABM0U5U0</accession>
<evidence type="ECO:0000256" key="5">
    <source>
        <dbReference type="ARBA" id="ARBA00022927"/>
    </source>
</evidence>
<reference evidence="10" key="1">
    <citation type="journal article" date="2014" name="Nat. Commun.">
        <title>The emerging biofuel crop Camelina sativa retains a highly undifferentiated hexaploid genome structure.</title>
        <authorList>
            <person name="Kagale S."/>
            <person name="Koh C."/>
            <person name="Nixon J."/>
            <person name="Bollina V."/>
            <person name="Clarke W.E."/>
            <person name="Tuteja R."/>
            <person name="Spillane C."/>
            <person name="Robinson S.J."/>
            <person name="Links M.G."/>
            <person name="Clarke C."/>
            <person name="Higgins E.E."/>
            <person name="Huebert T."/>
            <person name="Sharpe A.G."/>
            <person name="Parkin I.A."/>
        </authorList>
    </citation>
    <scope>NUCLEOTIDE SEQUENCE [LARGE SCALE GENOMIC DNA]</scope>
    <source>
        <strain evidence="10">cv. DH55</strain>
    </source>
</reference>
<keyword evidence="10" id="KW-1185">Reference proteome</keyword>
<evidence type="ECO:0000256" key="1">
    <source>
        <dbReference type="ARBA" id="ARBA00004567"/>
    </source>
</evidence>
<evidence type="ECO:0000256" key="8">
    <source>
        <dbReference type="ARBA" id="ARBA00023242"/>
    </source>
</evidence>
<evidence type="ECO:0000256" key="4">
    <source>
        <dbReference type="ARBA" id="ARBA00022816"/>
    </source>
</evidence>
<dbReference type="PANTHER" id="PTHR13373">
    <property type="entry name" value="FROUNT PROTEIN-RELATED"/>
    <property type="match status" value="1"/>
</dbReference>
<organism evidence="10 11">
    <name type="scientific">Camelina sativa</name>
    <name type="common">False flax</name>
    <name type="synonym">Myagrum sativum</name>
    <dbReference type="NCBI Taxonomy" id="90675"/>
    <lineage>
        <taxon>Eukaryota</taxon>
        <taxon>Viridiplantae</taxon>
        <taxon>Streptophyta</taxon>
        <taxon>Embryophyta</taxon>
        <taxon>Tracheophyta</taxon>
        <taxon>Spermatophyta</taxon>
        <taxon>Magnoliopsida</taxon>
        <taxon>eudicotyledons</taxon>
        <taxon>Gunneridae</taxon>
        <taxon>Pentapetalae</taxon>
        <taxon>rosids</taxon>
        <taxon>malvids</taxon>
        <taxon>Brassicales</taxon>
        <taxon>Brassicaceae</taxon>
        <taxon>Camelineae</taxon>
        <taxon>Camelina</taxon>
    </lineage>
</organism>
<comment type="subunit">
    <text evidence="9">Component of the nuclear pore complex (NPC).</text>
</comment>
<keyword evidence="6 9" id="KW-0811">Translocation</keyword>
<dbReference type="GeneID" id="104720005"/>
<evidence type="ECO:0000256" key="2">
    <source>
        <dbReference type="ARBA" id="ARBA00005573"/>
    </source>
</evidence>
<evidence type="ECO:0000256" key="7">
    <source>
        <dbReference type="ARBA" id="ARBA00023132"/>
    </source>
</evidence>
<comment type="function">
    <text evidence="9">Functions as a component of the nuclear pore complex (NPC).</text>
</comment>
<dbReference type="RefSeq" id="XP_010436282.1">
    <property type="nucleotide sequence ID" value="XM_010437980.1"/>
</dbReference>
<evidence type="ECO:0000256" key="6">
    <source>
        <dbReference type="ARBA" id="ARBA00023010"/>
    </source>
</evidence>
<dbReference type="PANTHER" id="PTHR13373:SF21">
    <property type="entry name" value="NUCLEAR PORE COMPLEX PROTEIN NUP85"/>
    <property type="match status" value="1"/>
</dbReference>